<feature type="transmembrane region" description="Helical" evidence="5">
    <location>
        <begin position="421"/>
        <end position="439"/>
    </location>
</feature>
<comment type="caution">
    <text evidence="6">The sequence shown here is derived from an EMBL/GenBank/DDBJ whole genome shotgun (WGS) entry which is preliminary data.</text>
</comment>
<dbReference type="Proteomes" id="UP000023152">
    <property type="component" value="Unassembled WGS sequence"/>
</dbReference>
<feature type="repeat" description="WD" evidence="3">
    <location>
        <begin position="589"/>
        <end position="630"/>
    </location>
</feature>
<sequence length="716" mass="83360">MDLEDKADTSDVSTSFMILSFLPIQLSQSQCIAYKHEILLCGGLWNNECYSYHTLKDKYNFICSYPRDVIIGGHCVVKLEKDNPDDLTLLSFGGKNKHTLIMKYKSVWDDTNKNEIDKTKYYNQWLPLTNDRNQPICIGREQDNYFGLRAVIGGSNNNLLFITYYPRNIDVFDMNIFRYINHDILPIEDCCYIRDHCLTMRTNEKTSKLMLFCEKTGLSIEYDEINNSFQFHKKWVCTTIRSLRYYAFVYTNDVILFFGGCSAVGMFVVKTVHKYSIKENKWTKYECTLPISLCDCVGVLSEDNVYLHILGGFDGKKETSIHLKTNVNIWIKDETEREKEWIEEEEEKKEIETVKKEMDKIKQDLCIQKLKGNNSKYDMFELRDGTIQIYKTVKMFAENYTRQYLIHFGWADDLNIIITRYILVCFNLKLSFCSFIYLLRKYFKLQKELRVDFGIVNSVQFSSDGTKILLASKDKTVRLLSVELGTELQVLQGRSLWVNGAQFSPDGNTILSYSNDKTIRLWDINSGIEIKTFRGHSNWITSAQDKKMTKFSKKISDIQFSPNGKLLALAFNEIIEIWDVNLSRRMKKLKIGTDPVCKIQFSRDSQTLVSCLSNGSIQIWDIQSNQKLKTLQGHKNAVIDVKFLSDGQTIVSCSKDKTIRLWDVKLGIELQELKRYSDYLTSMDISSDNNIIIKLIINFCFEKKMFSEKDIKRGYV</sequence>
<dbReference type="AlphaFoldDB" id="X6NFW1"/>
<reference evidence="6 7" key="1">
    <citation type="journal article" date="2013" name="Curr. Biol.">
        <title>The Genome of the Foraminiferan Reticulomyxa filosa.</title>
        <authorList>
            <person name="Glockner G."/>
            <person name="Hulsmann N."/>
            <person name="Schleicher M."/>
            <person name="Noegel A.A."/>
            <person name="Eichinger L."/>
            <person name="Gallinger C."/>
            <person name="Pawlowski J."/>
            <person name="Sierra R."/>
            <person name="Euteneuer U."/>
            <person name="Pillet L."/>
            <person name="Moustafa A."/>
            <person name="Platzer M."/>
            <person name="Groth M."/>
            <person name="Szafranski K."/>
            <person name="Schliwa M."/>
        </authorList>
    </citation>
    <scope>NUCLEOTIDE SEQUENCE [LARGE SCALE GENOMIC DNA]</scope>
</reference>
<evidence type="ECO:0000256" key="2">
    <source>
        <dbReference type="ARBA" id="ARBA00022737"/>
    </source>
</evidence>
<dbReference type="SUPFAM" id="SSF117281">
    <property type="entry name" value="Kelch motif"/>
    <property type="match status" value="1"/>
</dbReference>
<evidence type="ECO:0000313" key="6">
    <source>
        <dbReference type="EMBL" id="ETO24783.1"/>
    </source>
</evidence>
<feature type="repeat" description="WD" evidence="3">
    <location>
        <begin position="491"/>
        <end position="532"/>
    </location>
</feature>
<dbReference type="GO" id="GO:1990234">
    <property type="term" value="C:transferase complex"/>
    <property type="evidence" value="ECO:0007669"/>
    <property type="project" value="UniProtKB-ARBA"/>
</dbReference>
<dbReference type="CDD" id="cd00200">
    <property type="entry name" value="WD40"/>
    <property type="match status" value="1"/>
</dbReference>
<feature type="coiled-coil region" evidence="4">
    <location>
        <begin position="332"/>
        <end position="364"/>
    </location>
</feature>
<accession>X6NFW1</accession>
<keyword evidence="4" id="KW-0175">Coiled coil</keyword>
<keyword evidence="5" id="KW-0812">Transmembrane</keyword>
<dbReference type="EMBL" id="ASPP01008964">
    <property type="protein sequence ID" value="ETO24783.1"/>
    <property type="molecule type" value="Genomic_DNA"/>
</dbReference>
<dbReference type="PANTHER" id="PTHR22847:SF637">
    <property type="entry name" value="WD REPEAT DOMAIN 5B"/>
    <property type="match status" value="1"/>
</dbReference>
<dbReference type="InterPro" id="IPR019775">
    <property type="entry name" value="WD40_repeat_CS"/>
</dbReference>
<organism evidence="6 7">
    <name type="scientific">Reticulomyxa filosa</name>
    <dbReference type="NCBI Taxonomy" id="46433"/>
    <lineage>
        <taxon>Eukaryota</taxon>
        <taxon>Sar</taxon>
        <taxon>Rhizaria</taxon>
        <taxon>Retaria</taxon>
        <taxon>Foraminifera</taxon>
        <taxon>Monothalamids</taxon>
        <taxon>Reticulomyxidae</taxon>
        <taxon>Reticulomyxa</taxon>
    </lineage>
</organism>
<dbReference type="PROSITE" id="PS00678">
    <property type="entry name" value="WD_REPEATS_1"/>
    <property type="match status" value="2"/>
</dbReference>
<keyword evidence="7" id="KW-1185">Reference proteome</keyword>
<evidence type="ECO:0000256" key="3">
    <source>
        <dbReference type="PROSITE-ProRule" id="PRU00221"/>
    </source>
</evidence>
<protein>
    <submittedName>
        <fullName evidence="6">G-protein beta WD-40 repeats containing protein</fullName>
    </submittedName>
</protein>
<evidence type="ECO:0000313" key="7">
    <source>
        <dbReference type="Proteomes" id="UP000023152"/>
    </source>
</evidence>
<gene>
    <name evidence="6" type="ORF">RFI_12374</name>
</gene>
<evidence type="ECO:0000256" key="4">
    <source>
        <dbReference type="SAM" id="Coils"/>
    </source>
</evidence>
<evidence type="ECO:0000256" key="1">
    <source>
        <dbReference type="ARBA" id="ARBA00022574"/>
    </source>
</evidence>
<dbReference type="PROSITE" id="PS50294">
    <property type="entry name" value="WD_REPEATS_REGION"/>
    <property type="match status" value="2"/>
</dbReference>
<dbReference type="InterPro" id="IPR001680">
    <property type="entry name" value="WD40_rpt"/>
</dbReference>
<proteinExistence type="predicted"/>
<keyword evidence="5" id="KW-1133">Transmembrane helix</keyword>
<dbReference type="SMART" id="SM00320">
    <property type="entry name" value="WD40"/>
    <property type="match status" value="5"/>
</dbReference>
<dbReference type="InterPro" id="IPR015915">
    <property type="entry name" value="Kelch-typ_b-propeller"/>
</dbReference>
<dbReference type="Gene3D" id="2.130.10.10">
    <property type="entry name" value="YVTN repeat-like/Quinoprotein amine dehydrogenase"/>
    <property type="match status" value="2"/>
</dbReference>
<dbReference type="InterPro" id="IPR020472">
    <property type="entry name" value="WD40_PAC1"/>
</dbReference>
<dbReference type="InterPro" id="IPR015943">
    <property type="entry name" value="WD40/YVTN_repeat-like_dom_sf"/>
</dbReference>
<dbReference type="Pfam" id="PF00400">
    <property type="entry name" value="WD40"/>
    <property type="match status" value="4"/>
</dbReference>
<dbReference type="SUPFAM" id="SSF50998">
    <property type="entry name" value="Quinoprotein alcohol dehydrogenase-like"/>
    <property type="match status" value="1"/>
</dbReference>
<name>X6NFW1_RETFI</name>
<feature type="repeat" description="WD" evidence="3">
    <location>
        <begin position="631"/>
        <end position="672"/>
    </location>
</feature>
<dbReference type="PRINTS" id="PR00320">
    <property type="entry name" value="GPROTEINBRPT"/>
</dbReference>
<keyword evidence="5" id="KW-0472">Membrane</keyword>
<keyword evidence="2" id="KW-0677">Repeat</keyword>
<evidence type="ECO:0000256" key="5">
    <source>
        <dbReference type="SAM" id="Phobius"/>
    </source>
</evidence>
<keyword evidence="1 3" id="KW-0853">WD repeat</keyword>
<dbReference type="Gene3D" id="2.120.10.80">
    <property type="entry name" value="Kelch-type beta propeller"/>
    <property type="match status" value="1"/>
</dbReference>
<dbReference type="InterPro" id="IPR011047">
    <property type="entry name" value="Quinoprotein_ADH-like_sf"/>
</dbReference>
<dbReference type="PROSITE" id="PS50082">
    <property type="entry name" value="WD_REPEATS_2"/>
    <property type="match status" value="3"/>
</dbReference>
<dbReference type="PANTHER" id="PTHR22847">
    <property type="entry name" value="WD40 REPEAT PROTEIN"/>
    <property type="match status" value="1"/>
</dbReference>